<feature type="domain" description="ZSWIM3 N-terminal" evidence="11">
    <location>
        <begin position="4"/>
        <end position="115"/>
    </location>
</feature>
<dbReference type="GO" id="GO:0008747">
    <property type="term" value="F:N-acetylneuraminate lyase activity"/>
    <property type="evidence" value="ECO:0007669"/>
    <property type="project" value="UniProtKB-EC"/>
</dbReference>
<dbReference type="SMART" id="SM01130">
    <property type="entry name" value="DHDPS"/>
    <property type="match status" value="1"/>
</dbReference>
<gene>
    <name evidence="13" type="primary">LOC108739511</name>
</gene>
<comment type="subcellular location">
    <subcellularLocation>
        <location evidence="1">Cytoplasm</location>
    </subcellularLocation>
</comment>
<keyword evidence="7 13" id="KW-0456">Lyase</keyword>
<evidence type="ECO:0000256" key="1">
    <source>
        <dbReference type="ARBA" id="ARBA00004496"/>
    </source>
</evidence>
<evidence type="ECO:0000313" key="12">
    <source>
        <dbReference type="Proteomes" id="UP000192223"/>
    </source>
</evidence>
<dbReference type="InterPro" id="IPR048325">
    <property type="entry name" value="ZSWIM3_N"/>
</dbReference>
<dbReference type="PANTHER" id="PTHR12128">
    <property type="entry name" value="DIHYDRODIPICOLINATE SYNTHASE"/>
    <property type="match status" value="1"/>
</dbReference>
<dbReference type="KEGG" id="apln:108739511"/>
<protein>
    <recommendedName>
        <fullName evidence="5">N-acetylneuraminate lyase</fullName>
        <ecNumber evidence="5">4.1.3.3</ecNumber>
    </recommendedName>
</protein>
<keyword evidence="6" id="KW-0963">Cytoplasm</keyword>
<evidence type="ECO:0000256" key="5">
    <source>
        <dbReference type="ARBA" id="ARBA00012911"/>
    </source>
</evidence>
<evidence type="ECO:0000256" key="8">
    <source>
        <dbReference type="ARBA" id="ARBA00023270"/>
    </source>
</evidence>
<dbReference type="GeneID" id="108739511"/>
<dbReference type="Pfam" id="PF21599">
    <property type="entry name" value="ZSWIM3_N"/>
    <property type="match status" value="1"/>
</dbReference>
<evidence type="ECO:0000256" key="2">
    <source>
        <dbReference type="ARBA" id="ARBA00004878"/>
    </source>
</evidence>
<evidence type="ECO:0000256" key="6">
    <source>
        <dbReference type="ARBA" id="ARBA00022490"/>
    </source>
</evidence>
<dbReference type="Proteomes" id="UP000192223">
    <property type="component" value="Unplaced"/>
</dbReference>
<dbReference type="GO" id="GO:0005737">
    <property type="term" value="C:cytoplasm"/>
    <property type="evidence" value="ECO:0007669"/>
    <property type="project" value="UniProtKB-SubCell"/>
</dbReference>
<organism evidence="12 13">
    <name type="scientific">Agrilus planipennis</name>
    <name type="common">Emerald ash borer</name>
    <name type="synonym">Agrilus marcopoli</name>
    <dbReference type="NCBI Taxonomy" id="224129"/>
    <lineage>
        <taxon>Eukaryota</taxon>
        <taxon>Metazoa</taxon>
        <taxon>Ecdysozoa</taxon>
        <taxon>Arthropoda</taxon>
        <taxon>Hexapoda</taxon>
        <taxon>Insecta</taxon>
        <taxon>Pterygota</taxon>
        <taxon>Neoptera</taxon>
        <taxon>Endopterygota</taxon>
        <taxon>Coleoptera</taxon>
        <taxon>Polyphaga</taxon>
        <taxon>Elateriformia</taxon>
        <taxon>Buprestoidea</taxon>
        <taxon>Buprestidae</taxon>
        <taxon>Agrilinae</taxon>
        <taxon>Agrilus</taxon>
    </lineage>
</organism>
<keyword evidence="9" id="KW-0119">Carbohydrate metabolism</keyword>
<comment type="similarity">
    <text evidence="3">Belongs to the DapA family. NanA subfamily.</text>
</comment>
<evidence type="ECO:0000256" key="10">
    <source>
        <dbReference type="ARBA" id="ARBA00044906"/>
    </source>
</evidence>
<comment type="catalytic activity">
    <reaction evidence="10">
        <text>aceneuramate = aldehydo-N-acetyl-D-mannosamine + pyruvate</text>
        <dbReference type="Rhea" id="RHEA:23296"/>
        <dbReference type="ChEBI" id="CHEBI:15361"/>
        <dbReference type="ChEBI" id="CHEBI:17122"/>
        <dbReference type="ChEBI" id="CHEBI:173083"/>
        <dbReference type="EC" id="4.1.3.3"/>
    </reaction>
</comment>
<evidence type="ECO:0000259" key="11">
    <source>
        <dbReference type="Pfam" id="PF21599"/>
    </source>
</evidence>
<dbReference type="OrthoDB" id="191315at2759"/>
<dbReference type="InterPro" id="IPR002220">
    <property type="entry name" value="DapA-like"/>
</dbReference>
<evidence type="ECO:0000313" key="13">
    <source>
        <dbReference type="RefSeq" id="XP_018328937.1"/>
    </source>
</evidence>
<sequence>MDLDIGYRFDSYNELKDYLNKFCEATNTKYWKRDARTIGASRSSGNLKEVNPDLVYYELKFTCIYGGIEFKSRAHHRRKSSPSLKSNGCPSYLRFKVSEDGESLQLVAMNFKHNHELTVPEKRVLPIGGRKRVLLGNDFEIKSKRLQDLTALDNVELEQEGEDSSNDLLQMLQDPKCEGIFESKTEGLTAENYLFKGLVVPVLTPFHDDAKQSLNLDIIPTYANFLKDNGVDGVLVNGPIGEGMSMTVDERKLVTEAWVDAVAEIKQHIIVHVGGAPLPDVLELAKHSDNIGVNCIMCLPDLFFKPQSVEELITYIKLVSDAAPHTPLLYQHIPQKTNVNIHMGHFLQEVSDKVPMLAGIEFSSSALDEGYAALKADDGKFAVFLGVDKLMAGAFMLGFNSGIFSTLNMWPTFGQNICHLIEQKKAEEAIQVQDQLNTIVDSVSKFGNWISVLKILMKYSTPVNVGIPRKPLTPLTEDQEKELELELTKNNFC</sequence>
<dbReference type="AlphaFoldDB" id="A0A1W4X7X0"/>
<dbReference type="Gene3D" id="3.20.20.70">
    <property type="entry name" value="Aldolase class I"/>
    <property type="match status" value="1"/>
</dbReference>
<comment type="pathway">
    <text evidence="2">Amino-sugar metabolism; N-acetylneuraminate degradation.</text>
</comment>
<dbReference type="SUPFAM" id="SSF51569">
    <property type="entry name" value="Aldolase"/>
    <property type="match status" value="1"/>
</dbReference>
<dbReference type="InterPro" id="IPR013785">
    <property type="entry name" value="Aldolase_TIM"/>
</dbReference>
<evidence type="ECO:0000256" key="9">
    <source>
        <dbReference type="ARBA" id="ARBA00023277"/>
    </source>
</evidence>
<dbReference type="Pfam" id="PF00701">
    <property type="entry name" value="DHDPS"/>
    <property type="match status" value="1"/>
</dbReference>
<evidence type="ECO:0000256" key="7">
    <source>
        <dbReference type="ARBA" id="ARBA00023239"/>
    </source>
</evidence>
<keyword evidence="8" id="KW-0704">Schiff base</keyword>
<comment type="subunit">
    <text evidence="4">Homotetramer.</text>
</comment>
<dbReference type="STRING" id="224129.A0A1W4X7X0"/>
<dbReference type="InParanoid" id="A0A1W4X7X0"/>
<accession>A0A1W4X7X0</accession>
<dbReference type="RefSeq" id="XP_018328937.1">
    <property type="nucleotide sequence ID" value="XM_018473435.2"/>
</dbReference>
<dbReference type="PRINTS" id="PR00146">
    <property type="entry name" value="DHPICSNTHASE"/>
</dbReference>
<name>A0A1W4X7X0_AGRPL</name>
<keyword evidence="12" id="KW-1185">Reference proteome</keyword>
<proteinExistence type="inferred from homology"/>
<evidence type="ECO:0000256" key="3">
    <source>
        <dbReference type="ARBA" id="ARBA00006324"/>
    </source>
</evidence>
<dbReference type="EC" id="4.1.3.3" evidence="5"/>
<evidence type="ECO:0000256" key="4">
    <source>
        <dbReference type="ARBA" id="ARBA00011881"/>
    </source>
</evidence>
<dbReference type="PANTHER" id="PTHR12128:SF21">
    <property type="entry name" value="N-ACETYLNEURAMINATE LYASE"/>
    <property type="match status" value="1"/>
</dbReference>
<reference evidence="13" key="1">
    <citation type="submission" date="2025-08" db="UniProtKB">
        <authorList>
            <consortium name="RefSeq"/>
        </authorList>
    </citation>
    <scope>IDENTIFICATION</scope>
    <source>
        <tissue evidence="13">Entire body</tissue>
    </source>
</reference>